<dbReference type="EMBL" id="MFPX01000011">
    <property type="protein sequence ID" value="OGH66681.1"/>
    <property type="molecule type" value="Genomic_DNA"/>
</dbReference>
<gene>
    <name evidence="2" type="ORF">A3B90_02600</name>
</gene>
<reference evidence="2 3" key="1">
    <citation type="journal article" date="2016" name="Nat. Commun.">
        <title>Thousands of microbial genomes shed light on interconnected biogeochemical processes in an aquifer system.</title>
        <authorList>
            <person name="Anantharaman K."/>
            <person name="Brown C.T."/>
            <person name="Hug L.A."/>
            <person name="Sharon I."/>
            <person name="Castelle C.J."/>
            <person name="Probst A.J."/>
            <person name="Thomas B.C."/>
            <person name="Singh A."/>
            <person name="Wilkins M.J."/>
            <person name="Karaoz U."/>
            <person name="Brodie E.L."/>
            <person name="Williams K.H."/>
            <person name="Hubbard S.S."/>
            <person name="Banfield J.F."/>
        </authorList>
    </citation>
    <scope>NUCLEOTIDE SEQUENCE [LARGE SCALE GENOMIC DNA]</scope>
</reference>
<feature type="domain" description="Nudix hydrolase" evidence="1">
    <location>
        <begin position="36"/>
        <end position="169"/>
    </location>
</feature>
<dbReference type="SUPFAM" id="SSF55811">
    <property type="entry name" value="Nudix"/>
    <property type="match status" value="1"/>
</dbReference>
<dbReference type="CDD" id="cd03424">
    <property type="entry name" value="NUDIX_ADPRase_Nudt5_UGPPase_Nudt14"/>
    <property type="match status" value="1"/>
</dbReference>
<dbReference type="InterPro" id="IPR015797">
    <property type="entry name" value="NUDIX_hydrolase-like_dom_sf"/>
</dbReference>
<protein>
    <recommendedName>
        <fullName evidence="1">Nudix hydrolase domain-containing protein</fullName>
    </recommendedName>
</protein>
<evidence type="ECO:0000313" key="3">
    <source>
        <dbReference type="Proteomes" id="UP000178742"/>
    </source>
</evidence>
<accession>A0A1F6M4V7</accession>
<evidence type="ECO:0000259" key="1">
    <source>
        <dbReference type="PROSITE" id="PS51462"/>
    </source>
</evidence>
<dbReference type="STRING" id="1798676.A3B90_02600"/>
<organism evidence="2 3">
    <name type="scientific">Candidatus Magasanikbacteria bacterium RIFCSPHIGHO2_02_FULL_41_13</name>
    <dbReference type="NCBI Taxonomy" id="1798676"/>
    <lineage>
        <taxon>Bacteria</taxon>
        <taxon>Candidatus Magasanikiibacteriota</taxon>
    </lineage>
</organism>
<dbReference type="Gene3D" id="3.90.79.10">
    <property type="entry name" value="Nucleoside Triphosphate Pyrophosphohydrolase"/>
    <property type="match status" value="1"/>
</dbReference>
<dbReference type="Proteomes" id="UP000178742">
    <property type="component" value="Unassembled WGS sequence"/>
</dbReference>
<name>A0A1F6M4V7_9BACT</name>
<dbReference type="Pfam" id="PF00293">
    <property type="entry name" value="NUDIX"/>
    <property type="match status" value="1"/>
</dbReference>
<dbReference type="InterPro" id="IPR000086">
    <property type="entry name" value="NUDIX_hydrolase_dom"/>
</dbReference>
<comment type="caution">
    <text evidence="2">The sequence shown here is derived from an EMBL/GenBank/DDBJ whole genome shotgun (WGS) entry which is preliminary data.</text>
</comment>
<dbReference type="PROSITE" id="PS51462">
    <property type="entry name" value="NUDIX"/>
    <property type="match status" value="1"/>
</dbReference>
<proteinExistence type="predicted"/>
<sequence length="178" mass="20359">MKKWKKLSEEVVHKNPWWTYKHDTFERTDGKVGDYYYGICNGNAIVVPVLPDGRILMIENYRYIRNEESLEFPCGGKEAGSTPEETACRELLEETGYAAEKLILAGVFQGMNGVFENESHVFVGFVGEKAVQEQTLESTEQAELRMYSREEVQKLVNEGKIWDGHSLCAWALVLQFLP</sequence>
<evidence type="ECO:0000313" key="2">
    <source>
        <dbReference type="EMBL" id="OGH66681.1"/>
    </source>
</evidence>
<dbReference type="AlphaFoldDB" id="A0A1F6M4V7"/>